<accession>A0A6J4PZP0</accession>
<dbReference type="AlphaFoldDB" id="A0A6J4PZP0"/>
<dbReference type="EMBL" id="CADCUZ010000128">
    <property type="protein sequence ID" value="CAA9430435.1"/>
    <property type="molecule type" value="Genomic_DNA"/>
</dbReference>
<name>A0A6J4PZP0_9ACTN</name>
<gene>
    <name evidence="1" type="ORF">AVDCRST_MAG55-2619</name>
</gene>
<reference evidence="1" key="1">
    <citation type="submission" date="2020-02" db="EMBL/GenBank/DDBJ databases">
        <authorList>
            <person name="Meier V. D."/>
        </authorList>
    </citation>
    <scope>NUCLEOTIDE SEQUENCE</scope>
    <source>
        <strain evidence="1">AVDCRST_MAG55</strain>
    </source>
</reference>
<organism evidence="1">
    <name type="scientific">uncultured Rubrobacteraceae bacterium</name>
    <dbReference type="NCBI Taxonomy" id="349277"/>
    <lineage>
        <taxon>Bacteria</taxon>
        <taxon>Bacillati</taxon>
        <taxon>Actinomycetota</taxon>
        <taxon>Rubrobacteria</taxon>
        <taxon>Rubrobacterales</taxon>
        <taxon>Rubrobacteraceae</taxon>
        <taxon>environmental samples</taxon>
    </lineage>
</organism>
<evidence type="ECO:0000313" key="1">
    <source>
        <dbReference type="EMBL" id="CAA9430435.1"/>
    </source>
</evidence>
<protein>
    <submittedName>
        <fullName evidence="1">Uncharacterized protein</fullName>
    </submittedName>
</protein>
<sequence length="47" mass="5304">MVQRRAVAEHNREAYAYARYLYATDRRGYLATDPVARVLADASGTTI</sequence>
<proteinExistence type="predicted"/>